<feature type="domain" description="DUF4123" evidence="1">
    <location>
        <begin position="32"/>
        <end position="125"/>
    </location>
</feature>
<sequence>MVHYVIVEPLNGKLELSDIPAVYPVGELVPEERPELAGNAPVLHCAEHPDEQLPTLRERAEHALTSRAPPVICAIVECDKATHRLHAHLSTRLALPKHDGGTAIFRFYDPRVFAHLRWILKHEQLGALMGPVRRWTYLDRQDGWVTVEGAKVPSDDFALTSAQYAQVGRIEVIERALETLRSNGAAIKPDMPSLIDAQLAKGETYGLSGGDLLAFALHGTVVSPYFDRHPRVQAVLQQPEKQPYAETVARWAQPDWEAIARESIRYQ</sequence>
<dbReference type="Proteomes" id="UP000235616">
    <property type="component" value="Unassembled WGS sequence"/>
</dbReference>
<evidence type="ECO:0000313" key="3">
    <source>
        <dbReference type="Proteomes" id="UP000235616"/>
    </source>
</evidence>
<dbReference type="OrthoDB" id="8584274at2"/>
<dbReference type="EMBL" id="PNYA01000019">
    <property type="protein sequence ID" value="PMS17484.1"/>
    <property type="molecule type" value="Genomic_DNA"/>
</dbReference>
<accession>A0A2N7VJZ7</accession>
<evidence type="ECO:0000259" key="1">
    <source>
        <dbReference type="Pfam" id="PF13503"/>
    </source>
</evidence>
<keyword evidence="3" id="KW-1185">Reference proteome</keyword>
<proteinExistence type="predicted"/>
<dbReference type="Pfam" id="PF13503">
    <property type="entry name" value="DUF4123"/>
    <property type="match status" value="1"/>
</dbReference>
<dbReference type="RefSeq" id="WP_102647275.1">
    <property type="nucleotide sequence ID" value="NZ_PNYA01000019.1"/>
</dbReference>
<organism evidence="2 3">
    <name type="scientific">Trinickia dabaoshanensis</name>
    <dbReference type="NCBI Taxonomy" id="564714"/>
    <lineage>
        <taxon>Bacteria</taxon>
        <taxon>Pseudomonadati</taxon>
        <taxon>Pseudomonadota</taxon>
        <taxon>Betaproteobacteria</taxon>
        <taxon>Burkholderiales</taxon>
        <taxon>Burkholderiaceae</taxon>
        <taxon>Trinickia</taxon>
    </lineage>
</organism>
<gene>
    <name evidence="2" type="ORF">C0Z18_20595</name>
</gene>
<evidence type="ECO:0000313" key="2">
    <source>
        <dbReference type="EMBL" id="PMS17484.1"/>
    </source>
</evidence>
<name>A0A2N7VJZ7_9BURK</name>
<dbReference type="AlphaFoldDB" id="A0A2N7VJZ7"/>
<reference evidence="2 3" key="1">
    <citation type="submission" date="2018-01" db="EMBL/GenBank/DDBJ databases">
        <title>Whole genome analyses suggest that Burkholderia sensu lato contains two further novel genera in the rhizoxinica-symbiotica group Mycetohabitans gen. nov., and Trinickia gen. nov.: implications for the evolution of diazotrophy and nodulation in the Burkholderiaceae.</title>
        <authorList>
            <person name="Estrada-de los Santos P."/>
            <person name="Palmer M."/>
            <person name="Chavez-Ramirez B."/>
            <person name="Beukes C."/>
            <person name="Steenkamp E.T."/>
            <person name="Hirsch A.M."/>
            <person name="Manyaka P."/>
            <person name="Maluk M."/>
            <person name="Lafos M."/>
            <person name="Crook M."/>
            <person name="Gross E."/>
            <person name="Simon M.F."/>
            <person name="Bueno dos Reis Junior F."/>
            <person name="Poole P.S."/>
            <person name="Venter S.N."/>
            <person name="James E.K."/>
        </authorList>
    </citation>
    <scope>NUCLEOTIDE SEQUENCE [LARGE SCALE GENOMIC DNA]</scope>
    <source>
        <strain evidence="2 3">GIMN1.004</strain>
    </source>
</reference>
<comment type="caution">
    <text evidence="2">The sequence shown here is derived from an EMBL/GenBank/DDBJ whole genome shotgun (WGS) entry which is preliminary data.</text>
</comment>
<protein>
    <recommendedName>
        <fullName evidence="1">DUF4123 domain-containing protein</fullName>
    </recommendedName>
</protein>
<dbReference type="InterPro" id="IPR025391">
    <property type="entry name" value="DUF4123"/>
</dbReference>